<evidence type="ECO:0000313" key="2">
    <source>
        <dbReference type="Proteomes" id="UP000005396"/>
    </source>
</evidence>
<name>A8RZM6_ENTBW</name>
<accession>A8RZM6</accession>
<sequence length="36" mass="4724">MLILSRWAFMWETIWSSEYNEYLYLYIKKIKNYRRN</sequence>
<organism evidence="1 2">
    <name type="scientific">Enterocloster bolteae (strain ATCC BAA-613 / DSM 15670 / CCUG 46953 / JCM 12243 / WAL 16351)</name>
    <name type="common">Clostridium bolteae</name>
    <dbReference type="NCBI Taxonomy" id="411902"/>
    <lineage>
        <taxon>Bacteria</taxon>
        <taxon>Bacillati</taxon>
        <taxon>Bacillota</taxon>
        <taxon>Clostridia</taxon>
        <taxon>Lachnospirales</taxon>
        <taxon>Lachnospiraceae</taxon>
        <taxon>Enterocloster</taxon>
    </lineage>
</organism>
<comment type="caution">
    <text evidence="1">The sequence shown here is derived from an EMBL/GenBank/DDBJ whole genome shotgun (WGS) entry which is preliminary data.</text>
</comment>
<reference evidence="1 2" key="1">
    <citation type="submission" date="2007-08" db="EMBL/GenBank/DDBJ databases">
        <authorList>
            <person name="Fulton L."/>
            <person name="Clifton S."/>
            <person name="Fulton B."/>
            <person name="Xu J."/>
            <person name="Minx P."/>
            <person name="Pepin K.H."/>
            <person name="Johnson M."/>
            <person name="Thiruvilangam P."/>
            <person name="Bhonagiri V."/>
            <person name="Nash W.E."/>
            <person name="Mardis E.R."/>
            <person name="Wilson R.K."/>
        </authorList>
    </citation>
    <scope>NUCLEOTIDE SEQUENCE [LARGE SCALE GENOMIC DNA]</scope>
    <source>
        <strain evidence="2">ATCC BAA-613 / DSM 15670 / CCUG 46953 / JCM 12243 / WAL 16351</strain>
    </source>
</reference>
<evidence type="ECO:0000313" key="1">
    <source>
        <dbReference type="EMBL" id="EDP14285.1"/>
    </source>
</evidence>
<dbReference type="AlphaFoldDB" id="A8RZM6"/>
<reference evidence="1 2" key="2">
    <citation type="submission" date="2007-09" db="EMBL/GenBank/DDBJ databases">
        <title>Draft genome sequence of Clostridium bolteae (ATCC BAA-613).</title>
        <authorList>
            <person name="Sudarsanam P."/>
            <person name="Ley R."/>
            <person name="Guruge J."/>
            <person name="Turnbaugh P.J."/>
            <person name="Mahowald M."/>
            <person name="Liep D."/>
            <person name="Gordon J."/>
        </authorList>
    </citation>
    <scope>NUCLEOTIDE SEQUENCE [LARGE SCALE GENOMIC DNA]</scope>
    <source>
        <strain evidence="2">ATCC BAA-613 / DSM 15670 / CCUG 46953 / JCM 12243 / WAL 16351</strain>
    </source>
</reference>
<dbReference type="HOGENOM" id="CLU_3355410_0_0_9"/>
<protein>
    <submittedName>
        <fullName evidence="1">Uncharacterized protein</fullName>
    </submittedName>
</protein>
<dbReference type="Proteomes" id="UP000005396">
    <property type="component" value="Unassembled WGS sequence"/>
</dbReference>
<gene>
    <name evidence="1" type="ORF">CLOBOL_05453</name>
</gene>
<dbReference type="EMBL" id="ABCC02000040">
    <property type="protein sequence ID" value="EDP14285.1"/>
    <property type="molecule type" value="Genomic_DNA"/>
</dbReference>
<dbReference type="PaxDb" id="411902-CLOBOL_05453"/>
<proteinExistence type="predicted"/>